<protein>
    <submittedName>
        <fullName evidence="2">Uncharacterized protein</fullName>
    </submittedName>
</protein>
<keyword evidence="3" id="KW-1185">Reference proteome</keyword>
<evidence type="ECO:0000313" key="3">
    <source>
        <dbReference type="Proteomes" id="UP000297280"/>
    </source>
</evidence>
<evidence type="ECO:0000313" key="2">
    <source>
        <dbReference type="EMBL" id="TGO86900.1"/>
    </source>
</evidence>
<name>A0A4Z1KN49_9HELO</name>
<feature type="compositionally biased region" description="Basic residues" evidence="1">
    <location>
        <begin position="112"/>
        <end position="128"/>
    </location>
</feature>
<sequence length="252" mass="28953">MDSINIAMDSMHITRDPINITMDSMNTIMESMKFTTTSMKFTMNWSPAESHPGVRHHLESGDLIEADDEMEERDRKPQRKEQRNAKKGRDVKKEGRKHRHTIADVKALQYKKGRVDKREGRKQRHKIAGSRPLQFRKSSPISVSKPTAKRSREDDGDDMTSDRKQENAVNQRAIKRPCDKSVKDRTILGIDFFDLVERERDGGEIRFDIKEDPWGSSKSGSVTKISWGKNVKRFEDEMSMLDAAMGGTSLNQ</sequence>
<feature type="compositionally biased region" description="Polar residues" evidence="1">
    <location>
        <begin position="136"/>
        <end position="145"/>
    </location>
</feature>
<comment type="caution">
    <text evidence="2">The sequence shown here is derived from an EMBL/GenBank/DDBJ whole genome shotgun (WGS) entry which is preliminary data.</text>
</comment>
<accession>A0A4Z1KN49</accession>
<gene>
    <name evidence="2" type="ORF">BPOR_0268g00140</name>
</gene>
<dbReference type="Proteomes" id="UP000297280">
    <property type="component" value="Unassembled WGS sequence"/>
</dbReference>
<feature type="region of interest" description="Disordered" evidence="1">
    <location>
        <begin position="47"/>
        <end position="100"/>
    </location>
</feature>
<dbReference type="AlphaFoldDB" id="A0A4Z1KN49"/>
<feature type="compositionally biased region" description="Acidic residues" evidence="1">
    <location>
        <begin position="62"/>
        <end position="71"/>
    </location>
</feature>
<evidence type="ECO:0000256" key="1">
    <source>
        <dbReference type="SAM" id="MobiDB-lite"/>
    </source>
</evidence>
<feature type="compositionally biased region" description="Basic and acidic residues" evidence="1">
    <location>
        <begin position="72"/>
        <end position="93"/>
    </location>
</feature>
<proteinExistence type="predicted"/>
<reference evidence="2 3" key="1">
    <citation type="submission" date="2017-12" db="EMBL/GenBank/DDBJ databases">
        <title>Comparative genomics of Botrytis spp.</title>
        <authorList>
            <person name="Valero-Jimenez C.A."/>
            <person name="Tapia P."/>
            <person name="Veloso J."/>
            <person name="Silva-Moreno E."/>
            <person name="Staats M."/>
            <person name="Valdes J.H."/>
            <person name="Van Kan J.A.L."/>
        </authorList>
    </citation>
    <scope>NUCLEOTIDE SEQUENCE [LARGE SCALE GENOMIC DNA]</scope>
    <source>
        <strain evidence="2 3">MUCL3349</strain>
    </source>
</reference>
<feature type="region of interest" description="Disordered" evidence="1">
    <location>
        <begin position="112"/>
        <end position="175"/>
    </location>
</feature>
<organism evidence="2 3">
    <name type="scientific">Botrytis porri</name>
    <dbReference type="NCBI Taxonomy" id="87229"/>
    <lineage>
        <taxon>Eukaryota</taxon>
        <taxon>Fungi</taxon>
        <taxon>Dikarya</taxon>
        <taxon>Ascomycota</taxon>
        <taxon>Pezizomycotina</taxon>
        <taxon>Leotiomycetes</taxon>
        <taxon>Helotiales</taxon>
        <taxon>Sclerotiniaceae</taxon>
        <taxon>Botrytis</taxon>
    </lineage>
</organism>
<dbReference type="EMBL" id="PQXO01000267">
    <property type="protein sequence ID" value="TGO86900.1"/>
    <property type="molecule type" value="Genomic_DNA"/>
</dbReference>